<dbReference type="InterPro" id="IPR036020">
    <property type="entry name" value="WW_dom_sf"/>
</dbReference>
<dbReference type="InterPro" id="IPR001202">
    <property type="entry name" value="WW_dom"/>
</dbReference>
<protein>
    <submittedName>
        <fullName evidence="3">WW domain binding protein 4</fullName>
    </submittedName>
</protein>
<keyword evidence="4" id="KW-1185">Reference proteome</keyword>
<dbReference type="SMART" id="SM00456">
    <property type="entry name" value="WW"/>
    <property type="match status" value="1"/>
</dbReference>
<evidence type="ECO:0000313" key="4">
    <source>
        <dbReference type="Proteomes" id="UP001337655"/>
    </source>
</evidence>
<feature type="domain" description="WW" evidence="2">
    <location>
        <begin position="431"/>
        <end position="464"/>
    </location>
</feature>
<dbReference type="AlphaFoldDB" id="A0AAV9P6E5"/>
<dbReference type="InterPro" id="IPR038883">
    <property type="entry name" value="AN11006-like"/>
</dbReference>
<dbReference type="PROSITE" id="PS01159">
    <property type="entry name" value="WW_DOMAIN_1"/>
    <property type="match status" value="1"/>
</dbReference>
<evidence type="ECO:0000313" key="3">
    <source>
        <dbReference type="EMBL" id="KAK5167067.1"/>
    </source>
</evidence>
<dbReference type="EMBL" id="JAVRRT010000012">
    <property type="protein sequence ID" value="KAK5167067.1"/>
    <property type="molecule type" value="Genomic_DNA"/>
</dbReference>
<dbReference type="Proteomes" id="UP001337655">
    <property type="component" value="Unassembled WGS sequence"/>
</dbReference>
<dbReference type="RefSeq" id="XP_064656875.1">
    <property type="nucleotide sequence ID" value="XM_064805033.1"/>
</dbReference>
<name>A0AAV9P6E5_9PEZI</name>
<sequence>MRLSQQKRTPSLGRTLPRLNSSWQSSSPSMTTFSPSVHSLDRLFGLPAELRDCIFTLAVKDSEPIIADVLPHDAALNGKLSETNSNANIEYAICPTLPPPALTCRQAYAEVGAVYYRVNTFRFRLHTNHTNYQTFTAHKTFREWLDRPTRRPEHRKLIVNNIRQVNIVFRLSHMDEKGGVQVYDMFDPTTDASRLSRDKSGLVHLHLHPELAGRCICPLLRNTSFTAPATEMDLAFYPTPAVDHWMVLFEENSLSKLRTSKDASELYQLARFACSLGRSDDTSGFFIWDTPFFFPDSLTTILGRPCVQSPRTTARTAHQQSLQITGFRAIKTIDGSSPANDEAPVLDTPASIERMAQTMDTSIETARAEESQQNDVTMANTTTDLTAPSAPSVPPVASTAWVHDNLARGVVHSCNKVTRVEGFAAIPTGDRSIDEAWSEAETDDGRLYYLNKITGATSWGTPATFKPNRIFKLAPELRERIFQFTVHEPKGDPLDAERVEVVSFRDDYSLSCAILPSLPPLALTCKQAYTEIAATFYRENIFRFRFKVDGGRSDSSKFYVWLMKRSIDFQDPSLDDRELPTIDAELQKDRTVAVKYNRKLLSRCTCRLNQILNSCNDAVEKIAESGEDRESNGLIQYCEQVEELVFNYIWAPSAEHYHDDNGRLETRHSYERFFKDVRDCEKCVETSEWAPFKWG</sequence>
<feature type="compositionally biased region" description="Low complexity" evidence="1">
    <location>
        <begin position="21"/>
        <end position="30"/>
    </location>
</feature>
<dbReference type="Gene3D" id="2.20.70.10">
    <property type="match status" value="1"/>
</dbReference>
<organism evidence="3 4">
    <name type="scientific">Saxophila tyrrhenica</name>
    <dbReference type="NCBI Taxonomy" id="1690608"/>
    <lineage>
        <taxon>Eukaryota</taxon>
        <taxon>Fungi</taxon>
        <taxon>Dikarya</taxon>
        <taxon>Ascomycota</taxon>
        <taxon>Pezizomycotina</taxon>
        <taxon>Dothideomycetes</taxon>
        <taxon>Dothideomycetidae</taxon>
        <taxon>Mycosphaerellales</taxon>
        <taxon>Extremaceae</taxon>
        <taxon>Saxophila</taxon>
    </lineage>
</organism>
<dbReference type="PROSITE" id="PS50020">
    <property type="entry name" value="WW_DOMAIN_2"/>
    <property type="match status" value="1"/>
</dbReference>
<gene>
    <name evidence="3" type="primary">WBP4</name>
    <name evidence="3" type="ORF">LTR77_007797</name>
</gene>
<dbReference type="SUPFAM" id="SSF51045">
    <property type="entry name" value="WW domain"/>
    <property type="match status" value="1"/>
</dbReference>
<dbReference type="PANTHER" id="PTHR42085:SF2">
    <property type="entry name" value="F-BOX DOMAIN-CONTAINING PROTEIN"/>
    <property type="match status" value="1"/>
</dbReference>
<evidence type="ECO:0000259" key="2">
    <source>
        <dbReference type="PROSITE" id="PS50020"/>
    </source>
</evidence>
<reference evidence="3 4" key="1">
    <citation type="submission" date="2023-08" db="EMBL/GenBank/DDBJ databases">
        <title>Black Yeasts Isolated from many extreme environments.</title>
        <authorList>
            <person name="Coleine C."/>
            <person name="Stajich J.E."/>
            <person name="Selbmann L."/>
        </authorList>
    </citation>
    <scope>NUCLEOTIDE SEQUENCE [LARGE SCALE GENOMIC DNA]</scope>
    <source>
        <strain evidence="3 4">CCFEE 5935</strain>
    </source>
</reference>
<evidence type="ECO:0000256" key="1">
    <source>
        <dbReference type="SAM" id="MobiDB-lite"/>
    </source>
</evidence>
<comment type="caution">
    <text evidence="3">The sequence shown here is derived from an EMBL/GenBank/DDBJ whole genome shotgun (WGS) entry which is preliminary data.</text>
</comment>
<proteinExistence type="predicted"/>
<dbReference type="CDD" id="cd00201">
    <property type="entry name" value="WW"/>
    <property type="match status" value="1"/>
</dbReference>
<dbReference type="GeneID" id="89929132"/>
<feature type="region of interest" description="Disordered" evidence="1">
    <location>
        <begin position="1"/>
        <end position="30"/>
    </location>
</feature>
<accession>A0AAV9P6E5</accession>
<dbReference type="PANTHER" id="PTHR42085">
    <property type="entry name" value="F-BOX DOMAIN-CONTAINING PROTEIN"/>
    <property type="match status" value="1"/>
</dbReference>